<reference evidence="1 2" key="1">
    <citation type="submission" date="2021-06" db="EMBL/GenBank/DDBJ databases">
        <title>Genome sequence of Babesia caballi.</title>
        <authorList>
            <person name="Yamagishi J."/>
            <person name="Kidaka T."/>
            <person name="Ochi A."/>
        </authorList>
    </citation>
    <scope>NUCLEOTIDE SEQUENCE [LARGE SCALE GENOMIC DNA]</scope>
    <source>
        <strain evidence="1">USDA-D6B2</strain>
    </source>
</reference>
<dbReference type="RefSeq" id="XP_067715335.1">
    <property type="nucleotide sequence ID" value="XM_067859234.1"/>
</dbReference>
<name>A0AAV4LVY6_BABCB</name>
<proteinExistence type="predicted"/>
<comment type="caution">
    <text evidence="1">The sequence shown here is derived from an EMBL/GenBank/DDBJ whole genome shotgun (WGS) entry which is preliminary data.</text>
</comment>
<dbReference type="Proteomes" id="UP001497744">
    <property type="component" value="Unassembled WGS sequence"/>
</dbReference>
<organism evidence="1 2">
    <name type="scientific">Babesia caballi</name>
    <dbReference type="NCBI Taxonomy" id="5871"/>
    <lineage>
        <taxon>Eukaryota</taxon>
        <taxon>Sar</taxon>
        <taxon>Alveolata</taxon>
        <taxon>Apicomplexa</taxon>
        <taxon>Aconoidasida</taxon>
        <taxon>Piroplasmida</taxon>
        <taxon>Babesiidae</taxon>
        <taxon>Babesia</taxon>
    </lineage>
</organism>
<sequence>MAGHMPSFKIPRQRSTAKARRLRCDSCRPATLLPPCRARGLPPRQPNRGHALALLGDLLLDRVVGDVSALERVRVCLDQPEEAVHHVADHHLVVAVNGHDEPRPVDVHLDVLRVHGAYARGVQAVGAHPQPEHQVGEGRLKEGLDAPPVQEHLARKAPRALVEAVFDRPTGSLPLVGVGHQAYVLLVFDEHVVVPGVGALPLPEEVACAQRSHLSRPLRHMDARVEVDLRWRLLLREPYEPRVGLRGLDSVYARPVTAGDPEAPHTLPQTAQFSAAPDVHLT</sequence>
<dbReference type="GeneID" id="94194747"/>
<evidence type="ECO:0000313" key="2">
    <source>
        <dbReference type="Proteomes" id="UP001497744"/>
    </source>
</evidence>
<gene>
    <name evidence="1" type="ORF">BcabD6B2_27010</name>
</gene>
<dbReference type="AlphaFoldDB" id="A0AAV4LVY6"/>
<keyword evidence="2" id="KW-1185">Reference proteome</keyword>
<protein>
    <submittedName>
        <fullName evidence="1">Pre-mRNA branch site protein p14</fullName>
    </submittedName>
</protein>
<dbReference type="EMBL" id="BPLF01000002">
    <property type="protein sequence ID" value="GIX63266.1"/>
    <property type="molecule type" value="Genomic_DNA"/>
</dbReference>
<accession>A0AAV4LVY6</accession>
<evidence type="ECO:0000313" key="1">
    <source>
        <dbReference type="EMBL" id="GIX63266.1"/>
    </source>
</evidence>